<evidence type="ECO:0000313" key="3">
    <source>
        <dbReference type="Proteomes" id="UP000823388"/>
    </source>
</evidence>
<evidence type="ECO:0000256" key="1">
    <source>
        <dbReference type="SAM" id="MobiDB-lite"/>
    </source>
</evidence>
<organism evidence="2 3">
    <name type="scientific">Panicum virgatum</name>
    <name type="common">Blackwell switchgrass</name>
    <dbReference type="NCBI Taxonomy" id="38727"/>
    <lineage>
        <taxon>Eukaryota</taxon>
        <taxon>Viridiplantae</taxon>
        <taxon>Streptophyta</taxon>
        <taxon>Embryophyta</taxon>
        <taxon>Tracheophyta</taxon>
        <taxon>Spermatophyta</taxon>
        <taxon>Magnoliopsida</taxon>
        <taxon>Liliopsida</taxon>
        <taxon>Poales</taxon>
        <taxon>Poaceae</taxon>
        <taxon>PACMAD clade</taxon>
        <taxon>Panicoideae</taxon>
        <taxon>Panicodae</taxon>
        <taxon>Paniceae</taxon>
        <taxon>Panicinae</taxon>
        <taxon>Panicum</taxon>
        <taxon>Panicum sect. Hiantes</taxon>
    </lineage>
</organism>
<dbReference type="Proteomes" id="UP000823388">
    <property type="component" value="Chromosome 5K"/>
</dbReference>
<feature type="compositionally biased region" description="Basic and acidic residues" evidence="1">
    <location>
        <begin position="68"/>
        <end position="90"/>
    </location>
</feature>
<proteinExistence type="predicted"/>
<reference evidence="2" key="1">
    <citation type="submission" date="2020-05" db="EMBL/GenBank/DDBJ databases">
        <title>WGS assembly of Panicum virgatum.</title>
        <authorList>
            <person name="Lovell J.T."/>
            <person name="Jenkins J."/>
            <person name="Shu S."/>
            <person name="Juenger T.E."/>
            <person name="Schmutz J."/>
        </authorList>
    </citation>
    <scope>NUCLEOTIDE SEQUENCE</scope>
    <source>
        <strain evidence="2">AP13</strain>
    </source>
</reference>
<gene>
    <name evidence="2" type="ORF">PVAP13_5KG404821</name>
</gene>
<comment type="caution">
    <text evidence="2">The sequence shown here is derived from an EMBL/GenBank/DDBJ whole genome shotgun (WGS) entry which is preliminary data.</text>
</comment>
<accession>A0A8T0SQS1</accession>
<protein>
    <submittedName>
        <fullName evidence="2">Uncharacterized protein</fullName>
    </submittedName>
</protein>
<evidence type="ECO:0000313" key="2">
    <source>
        <dbReference type="EMBL" id="KAG2598646.1"/>
    </source>
</evidence>
<feature type="region of interest" description="Disordered" evidence="1">
    <location>
        <begin position="1"/>
        <end position="113"/>
    </location>
</feature>
<sequence length="159" mass="17272">MPQAAGAAEAGTPQVAGSARLERPKRQAWWRPGRLAKPGAAAGITFRRARERAGVARSGSLELGPWRRRPDPRGARAVVEAEARDGDGPQRRGSGGGRGPRRRPWRQSSMAGLRRRRVVVGDGARRPWAHGACATQQDSGQAYLLVNIYLPTVFYGHCM</sequence>
<name>A0A8T0SQS1_PANVG</name>
<keyword evidence="3" id="KW-1185">Reference proteome</keyword>
<dbReference type="AlphaFoldDB" id="A0A8T0SQS1"/>
<dbReference type="EMBL" id="CM029045">
    <property type="protein sequence ID" value="KAG2598646.1"/>
    <property type="molecule type" value="Genomic_DNA"/>
</dbReference>